<name>A0A8J2SQS2_9STRA</name>
<organism evidence="1 2">
    <name type="scientific">Pelagomonas calceolata</name>
    <dbReference type="NCBI Taxonomy" id="35677"/>
    <lineage>
        <taxon>Eukaryota</taxon>
        <taxon>Sar</taxon>
        <taxon>Stramenopiles</taxon>
        <taxon>Ochrophyta</taxon>
        <taxon>Pelagophyceae</taxon>
        <taxon>Pelagomonadales</taxon>
        <taxon>Pelagomonadaceae</taxon>
        <taxon>Pelagomonas</taxon>
    </lineage>
</organism>
<proteinExistence type="predicted"/>
<evidence type="ECO:0000313" key="2">
    <source>
        <dbReference type="Proteomes" id="UP000789595"/>
    </source>
</evidence>
<evidence type="ECO:0000313" key="1">
    <source>
        <dbReference type="EMBL" id="CAH0375080.1"/>
    </source>
</evidence>
<protein>
    <submittedName>
        <fullName evidence="1">Uncharacterized protein</fullName>
    </submittedName>
</protein>
<sequence length="179" mass="19237">MRTTLCAAFASIAAALRTTHRRALLLSPASLYPLAVRAEPLPSGRKELYALVADARRQLDPVPGLLEARKWDSVRAILITPPLSDCWGKNARPLLRDFAAALGDSGGDELAALEAREDAMSHLRYLDMAVYNNVFSPAGGDAAVSASKDLVRQYVELPAQELAASTKALDILVDLGKVK</sequence>
<dbReference type="Proteomes" id="UP000789595">
    <property type="component" value="Unassembled WGS sequence"/>
</dbReference>
<gene>
    <name evidence="1" type="ORF">PECAL_4P24010</name>
</gene>
<reference evidence="1" key="1">
    <citation type="submission" date="2021-11" db="EMBL/GenBank/DDBJ databases">
        <authorList>
            <consortium name="Genoscope - CEA"/>
            <person name="William W."/>
        </authorList>
    </citation>
    <scope>NUCLEOTIDE SEQUENCE</scope>
</reference>
<dbReference type="OrthoDB" id="44284at2759"/>
<comment type="caution">
    <text evidence="1">The sequence shown here is derived from an EMBL/GenBank/DDBJ whole genome shotgun (WGS) entry which is preliminary data.</text>
</comment>
<dbReference type="AlphaFoldDB" id="A0A8J2SQS2"/>
<keyword evidence="2" id="KW-1185">Reference proteome</keyword>
<dbReference type="EMBL" id="CAKKNE010000004">
    <property type="protein sequence ID" value="CAH0375080.1"/>
    <property type="molecule type" value="Genomic_DNA"/>
</dbReference>
<accession>A0A8J2SQS2</accession>